<reference evidence="6 7" key="1">
    <citation type="submission" date="2020-06" db="EMBL/GenBank/DDBJ databases">
        <authorList>
            <person name="Li R."/>
            <person name="Bekaert M."/>
        </authorList>
    </citation>
    <scope>NUCLEOTIDE SEQUENCE [LARGE SCALE GENOMIC DNA]</scope>
    <source>
        <strain evidence="7">wild</strain>
    </source>
</reference>
<accession>A0A6J8CGT7</accession>
<feature type="repeat" description="ANK" evidence="2">
    <location>
        <begin position="45"/>
        <end position="78"/>
    </location>
</feature>
<feature type="domain" description="BTB" evidence="5">
    <location>
        <begin position="563"/>
        <end position="632"/>
    </location>
</feature>
<sequence length="1381" mass="154717">MECGSKCKSKRHALEVNAAVTKGLLEEIQAYCKLCYASTQVTDIFGRTTLHVAASCGKCDVVEWLMADRNADATLKDVESGWTALHRAAFYGQLAAFRLLVQFNCDLYSRDHEGLSPLDLFLKNVPVNVSFSDKDANSVYSWGDNTNFTLGHSTEQRRIYPERVELFKNDIDVKDIVMCKYHSVFLSHRGQVYTCGHGQGGRLGHGDEHTCLVPRQVESLNNEVCIQIAAARDHTLILVDSGIVYSCGLNESHQLVQTTKKSLLPKPINGKILKGKQIKGICAGRFHSVVYTDSAVFTCGLNAGQLGHPKSKDRFCPLRQVSALNQKDILFEKVECSDAAVVCLTSQGDIYVLHEYQCRKIASKKIASKWQDIVKMNVSGGNLDHNTDMDVLREKGGTELTILLQHSLPGKVFIWRTSSPVLKRCRWAIRRQILVQDVCLSLNSVSIVTDNGEAFIGTINPKKSSPKDIVRQNSVNATGDDDFGKMRLIDLLLKDEIEDVLLRRLPNIHRATQMFCDRKGRNFTVLQSKPNLCVTDVPSISASSMIEDCEQLMEEADEFDMIHDVIIKIGGHLWIAHRYILVSRCDYFHKLLAESKKKEDDDTSVITVQDIHPDIFDQLVKFIYTDTCDLLTPGAKFELSKISVENGAEDDFLGKVMDTAVISSPHTTSAFEALKKKKGHAGKKDEKQVKSTNPVKMLQDLAKKYGIKGLPKRLEAVKCIGGKIDLLPNRFLPKPSIMFDRQREKGIYDVCIQSEDGVEFMCHKCILVARLEYFQSMLSCGWVETSNTKSLNLPVTGEVLEILLDYLYTDKSVVITDTDNVELLCNILVVADQMLVVRLKEMCETSLSQLVIFKNVGELLEFSSLYNATQLKSTCQQYIHINLAALMEGRYLDILSEEVMGDLMSYYREQVPVMCRRIITPWDEGPYKAYLEEIAQGSKMEDSFETPARKSKSKKRRSRNKSMSEELDKSVTLRQRQISISSDISVKSDDEITEVDTVSSPTEPVFKDITMEDRTNKGKSPPVSITVPPAGSKWAPTPLSPSPGPVWPKSPQSFTETKIQGTDLRQIMEEEDKDHTKSTSQSQKRFSWKDVKKQQVKSAPGQKGQSTKTEDINTNNSIDLEKAKAACPWGDVGKVAKSFRDLMIEDKKNQNTQQKSGQSALNFNQNTQQKSGQSAQNFHHNAQQKSGQSAQNFHQSTQHKSGQSAQNLNDKGPRNKNGAENTIKAHDPEDLLVISTKSSNSIPIPKGQVSTTTKSATNLFSWGLPTSAVHKRKESETEIPIESPKSPTVSVNPWQQRQKEAAAKSFSFTDIVKDEIQKHETLARTTNKPLGLIQIEEQAIQELLQYYRASESFDECITVERVPQAMAAPLWTAKQQKQSHV</sequence>
<dbReference type="Pfam" id="PF00415">
    <property type="entry name" value="RCC1"/>
    <property type="match status" value="2"/>
</dbReference>
<dbReference type="PRINTS" id="PR00633">
    <property type="entry name" value="RCCNDNSATION"/>
</dbReference>
<dbReference type="Gene3D" id="3.30.710.10">
    <property type="entry name" value="Potassium Channel Kv1.1, Chain A"/>
    <property type="match status" value="2"/>
</dbReference>
<evidence type="ECO:0000256" key="3">
    <source>
        <dbReference type="PROSITE-ProRule" id="PRU00235"/>
    </source>
</evidence>
<dbReference type="OrthoDB" id="1893551at2759"/>
<dbReference type="InterPro" id="IPR000210">
    <property type="entry name" value="BTB/POZ_dom"/>
</dbReference>
<dbReference type="Proteomes" id="UP000507470">
    <property type="component" value="Unassembled WGS sequence"/>
</dbReference>
<dbReference type="PROSITE" id="PS50297">
    <property type="entry name" value="ANK_REP_REGION"/>
    <property type="match status" value="1"/>
</dbReference>
<dbReference type="PANTHER" id="PTHR22872:SF2">
    <property type="entry name" value="INHIBITOR OF BRUTON TYROSINE KINASE"/>
    <property type="match status" value="1"/>
</dbReference>
<dbReference type="InterPro" id="IPR002110">
    <property type="entry name" value="Ankyrin_rpt"/>
</dbReference>
<keyword evidence="1" id="KW-0677">Repeat</keyword>
<feature type="region of interest" description="Disordered" evidence="4">
    <location>
        <begin position="1146"/>
        <end position="1229"/>
    </location>
</feature>
<dbReference type="SMART" id="SM00225">
    <property type="entry name" value="BTB"/>
    <property type="match status" value="2"/>
</dbReference>
<dbReference type="InterPro" id="IPR011333">
    <property type="entry name" value="SKP1/BTB/POZ_sf"/>
</dbReference>
<dbReference type="PROSITE" id="PS50097">
    <property type="entry name" value="BTB"/>
    <property type="match status" value="2"/>
</dbReference>
<dbReference type="InterPro" id="IPR000408">
    <property type="entry name" value="Reg_chr_condens"/>
</dbReference>
<feature type="compositionally biased region" description="Basic residues" evidence="4">
    <location>
        <begin position="949"/>
        <end position="960"/>
    </location>
</feature>
<keyword evidence="7" id="KW-1185">Reference proteome</keyword>
<dbReference type="Pfam" id="PF00651">
    <property type="entry name" value="BTB"/>
    <property type="match status" value="2"/>
</dbReference>
<dbReference type="Pfam" id="PF12796">
    <property type="entry name" value="Ank_2"/>
    <property type="match status" value="1"/>
</dbReference>
<dbReference type="CDD" id="cd18301">
    <property type="entry name" value="BTB1_POZ_IBtk"/>
    <property type="match status" value="1"/>
</dbReference>
<dbReference type="Gene3D" id="2.130.10.30">
    <property type="entry name" value="Regulator of chromosome condensation 1/beta-lactamase-inhibitor protein II"/>
    <property type="match status" value="1"/>
</dbReference>
<feature type="repeat" description="RCC1" evidence="3">
    <location>
        <begin position="242"/>
        <end position="294"/>
    </location>
</feature>
<name>A0A6J8CGT7_MYTCO</name>
<feature type="repeat" description="RCC1" evidence="3">
    <location>
        <begin position="137"/>
        <end position="189"/>
    </location>
</feature>
<dbReference type="InterPro" id="IPR009091">
    <property type="entry name" value="RCC1/BLIP-II"/>
</dbReference>
<evidence type="ECO:0000256" key="2">
    <source>
        <dbReference type="PROSITE-ProRule" id="PRU00023"/>
    </source>
</evidence>
<feature type="compositionally biased region" description="Polar residues" evidence="4">
    <location>
        <begin position="1103"/>
        <end position="1118"/>
    </location>
</feature>
<dbReference type="PROSITE" id="PS50012">
    <property type="entry name" value="RCC1_3"/>
    <property type="match status" value="3"/>
</dbReference>
<dbReference type="EMBL" id="CACVKT020005298">
    <property type="protein sequence ID" value="CAC5394482.1"/>
    <property type="molecule type" value="Genomic_DNA"/>
</dbReference>
<proteinExistence type="predicted"/>
<organism evidence="6 7">
    <name type="scientific">Mytilus coruscus</name>
    <name type="common">Sea mussel</name>
    <dbReference type="NCBI Taxonomy" id="42192"/>
    <lineage>
        <taxon>Eukaryota</taxon>
        <taxon>Metazoa</taxon>
        <taxon>Spiralia</taxon>
        <taxon>Lophotrochozoa</taxon>
        <taxon>Mollusca</taxon>
        <taxon>Bivalvia</taxon>
        <taxon>Autobranchia</taxon>
        <taxon>Pteriomorphia</taxon>
        <taxon>Mytilida</taxon>
        <taxon>Mytiloidea</taxon>
        <taxon>Mytilidae</taxon>
        <taxon>Mytilinae</taxon>
        <taxon>Mytilus</taxon>
    </lineage>
</organism>
<dbReference type="PROSITE" id="PS50088">
    <property type="entry name" value="ANK_REPEAT"/>
    <property type="match status" value="2"/>
</dbReference>
<feature type="compositionally biased region" description="Polar residues" evidence="4">
    <location>
        <begin position="1150"/>
        <end position="1209"/>
    </location>
</feature>
<feature type="domain" description="BTB" evidence="5">
    <location>
        <begin position="748"/>
        <end position="816"/>
    </location>
</feature>
<feature type="region of interest" description="Disordered" evidence="4">
    <location>
        <begin position="1013"/>
        <end position="1131"/>
    </location>
</feature>
<feature type="repeat" description="RCC1" evidence="3">
    <location>
        <begin position="190"/>
        <end position="241"/>
    </location>
</feature>
<evidence type="ECO:0000256" key="1">
    <source>
        <dbReference type="ARBA" id="ARBA00022737"/>
    </source>
</evidence>
<evidence type="ECO:0000256" key="4">
    <source>
        <dbReference type="SAM" id="MobiDB-lite"/>
    </source>
</evidence>
<dbReference type="Gene3D" id="1.25.40.20">
    <property type="entry name" value="Ankyrin repeat-containing domain"/>
    <property type="match status" value="1"/>
</dbReference>
<dbReference type="PANTHER" id="PTHR22872">
    <property type="entry name" value="BTK-BINDING PROTEIN-RELATED"/>
    <property type="match status" value="1"/>
</dbReference>
<feature type="compositionally biased region" description="Pro residues" evidence="4">
    <location>
        <begin position="1038"/>
        <end position="1048"/>
    </location>
</feature>
<gene>
    <name evidence="6" type="ORF">MCOR_29226</name>
</gene>
<feature type="compositionally biased region" description="Basic and acidic residues" evidence="4">
    <location>
        <begin position="962"/>
        <end position="971"/>
    </location>
</feature>
<feature type="region of interest" description="Disordered" evidence="4">
    <location>
        <begin position="941"/>
        <end position="973"/>
    </location>
</feature>
<feature type="compositionally biased region" description="Polar residues" evidence="4">
    <location>
        <begin position="1050"/>
        <end position="1060"/>
    </location>
</feature>
<keyword evidence="2" id="KW-0040">ANK repeat</keyword>
<dbReference type="SMART" id="SM00248">
    <property type="entry name" value="ANK"/>
    <property type="match status" value="2"/>
</dbReference>
<protein>
    <recommendedName>
        <fullName evidence="5">BTB domain-containing protein</fullName>
    </recommendedName>
</protein>
<dbReference type="InterPro" id="IPR036770">
    <property type="entry name" value="Ankyrin_rpt-contain_sf"/>
</dbReference>
<dbReference type="InterPro" id="IPR051625">
    <property type="entry name" value="Signaling_Regulatory_Domain"/>
</dbReference>
<dbReference type="SUPFAM" id="SSF54695">
    <property type="entry name" value="POZ domain"/>
    <property type="match status" value="2"/>
</dbReference>
<evidence type="ECO:0000313" key="6">
    <source>
        <dbReference type="EMBL" id="CAC5394482.1"/>
    </source>
</evidence>
<evidence type="ECO:0000313" key="7">
    <source>
        <dbReference type="Proteomes" id="UP000507470"/>
    </source>
</evidence>
<dbReference type="SUPFAM" id="SSF48403">
    <property type="entry name" value="Ankyrin repeat"/>
    <property type="match status" value="1"/>
</dbReference>
<dbReference type="CDD" id="cd18500">
    <property type="entry name" value="BACK_IBtk"/>
    <property type="match status" value="1"/>
</dbReference>
<dbReference type="SUPFAM" id="SSF50985">
    <property type="entry name" value="RCC1/BLIP-II"/>
    <property type="match status" value="1"/>
</dbReference>
<evidence type="ECO:0000259" key="5">
    <source>
        <dbReference type="PROSITE" id="PS50097"/>
    </source>
</evidence>
<feature type="repeat" description="ANK" evidence="2">
    <location>
        <begin position="80"/>
        <end position="112"/>
    </location>
</feature>